<feature type="non-terminal residue" evidence="6">
    <location>
        <position position="166"/>
    </location>
</feature>
<comment type="caution">
    <text evidence="6">The sequence shown here is derived from an EMBL/GenBank/DDBJ whole genome shotgun (WGS) entry which is preliminary data.</text>
</comment>
<keyword evidence="3 5" id="KW-1133">Transmembrane helix</keyword>
<dbReference type="EMBL" id="JAHLQT010046319">
    <property type="protein sequence ID" value="KAG7153625.1"/>
    <property type="molecule type" value="Genomic_DNA"/>
</dbReference>
<proteinExistence type="predicted"/>
<feature type="transmembrane region" description="Helical" evidence="5">
    <location>
        <begin position="99"/>
        <end position="126"/>
    </location>
</feature>
<dbReference type="AlphaFoldDB" id="A0A8J5JD81"/>
<reference evidence="6" key="1">
    <citation type="journal article" date="2021" name="Sci. Adv.">
        <title>The American lobster genome reveals insights on longevity, neural, and immune adaptations.</title>
        <authorList>
            <person name="Polinski J.M."/>
            <person name="Zimin A.V."/>
            <person name="Clark K.F."/>
            <person name="Kohn A.B."/>
            <person name="Sadowski N."/>
            <person name="Timp W."/>
            <person name="Ptitsyn A."/>
            <person name="Khanna P."/>
            <person name="Romanova D.Y."/>
            <person name="Williams P."/>
            <person name="Greenwood S.J."/>
            <person name="Moroz L.L."/>
            <person name="Walt D.R."/>
            <person name="Bodnar A.G."/>
        </authorList>
    </citation>
    <scope>NUCLEOTIDE SEQUENCE</scope>
    <source>
        <strain evidence="6">GMGI-L3</strain>
    </source>
</reference>
<protein>
    <submittedName>
        <fullName evidence="6">Putative solute carrier family 46 member 3-like 8</fullName>
    </submittedName>
</protein>
<evidence type="ECO:0000256" key="5">
    <source>
        <dbReference type="SAM" id="Phobius"/>
    </source>
</evidence>
<keyword evidence="4 5" id="KW-0472">Membrane</keyword>
<sequence>MMDDRGDAPLLCDGVGSEHNCECLDSIDITNSAHFDGQTIGEEDNKKTECCRRVAQGLQGITVEPILFFNVLGLMVQSSLGTNLLLFKVNALWIELPSMYILLTAVPQALTGGFITLLMAAYSYMADITKFRARTMRIAFLDLGFGLASPIGLLLSDYLFYRLGYA</sequence>
<dbReference type="GO" id="GO:0016020">
    <property type="term" value="C:membrane"/>
    <property type="evidence" value="ECO:0007669"/>
    <property type="project" value="UniProtKB-SubCell"/>
</dbReference>
<dbReference type="Proteomes" id="UP000747542">
    <property type="component" value="Unassembled WGS sequence"/>
</dbReference>
<keyword evidence="7" id="KW-1185">Reference proteome</keyword>
<evidence type="ECO:0000256" key="4">
    <source>
        <dbReference type="ARBA" id="ARBA00023136"/>
    </source>
</evidence>
<comment type="subcellular location">
    <subcellularLocation>
        <location evidence="1">Membrane</location>
        <topology evidence="1">Multi-pass membrane protein</topology>
    </subcellularLocation>
</comment>
<name>A0A8J5JD81_HOMAM</name>
<dbReference type="PANTHER" id="PTHR23507">
    <property type="entry name" value="ZGC:174356"/>
    <property type="match status" value="1"/>
</dbReference>
<evidence type="ECO:0000256" key="2">
    <source>
        <dbReference type="ARBA" id="ARBA00022692"/>
    </source>
</evidence>
<organism evidence="6 7">
    <name type="scientific">Homarus americanus</name>
    <name type="common">American lobster</name>
    <dbReference type="NCBI Taxonomy" id="6706"/>
    <lineage>
        <taxon>Eukaryota</taxon>
        <taxon>Metazoa</taxon>
        <taxon>Ecdysozoa</taxon>
        <taxon>Arthropoda</taxon>
        <taxon>Crustacea</taxon>
        <taxon>Multicrustacea</taxon>
        <taxon>Malacostraca</taxon>
        <taxon>Eumalacostraca</taxon>
        <taxon>Eucarida</taxon>
        <taxon>Decapoda</taxon>
        <taxon>Pleocyemata</taxon>
        <taxon>Astacidea</taxon>
        <taxon>Nephropoidea</taxon>
        <taxon>Nephropidae</taxon>
        <taxon>Homarus</taxon>
    </lineage>
</organism>
<accession>A0A8J5JD81</accession>
<evidence type="ECO:0000256" key="1">
    <source>
        <dbReference type="ARBA" id="ARBA00004141"/>
    </source>
</evidence>
<feature type="transmembrane region" description="Helical" evidence="5">
    <location>
        <begin position="138"/>
        <end position="161"/>
    </location>
</feature>
<evidence type="ECO:0000256" key="3">
    <source>
        <dbReference type="ARBA" id="ARBA00022989"/>
    </source>
</evidence>
<dbReference type="GO" id="GO:0022857">
    <property type="term" value="F:transmembrane transporter activity"/>
    <property type="evidence" value="ECO:0007669"/>
    <property type="project" value="TreeGrafter"/>
</dbReference>
<gene>
    <name evidence="6" type="primary">Cls46A3-L8</name>
    <name evidence="6" type="ORF">Hamer_G009273</name>
</gene>
<keyword evidence="2 5" id="KW-0812">Transmembrane</keyword>
<dbReference type="PANTHER" id="PTHR23507:SF1">
    <property type="entry name" value="FI18259P1-RELATED"/>
    <property type="match status" value="1"/>
</dbReference>
<evidence type="ECO:0000313" key="7">
    <source>
        <dbReference type="Proteomes" id="UP000747542"/>
    </source>
</evidence>
<evidence type="ECO:0000313" key="6">
    <source>
        <dbReference type="EMBL" id="KAG7153625.1"/>
    </source>
</evidence>